<dbReference type="OrthoDB" id="5855977at2759"/>
<dbReference type="CDD" id="cd01099">
    <property type="entry name" value="PAN_AP_HGF"/>
    <property type="match status" value="1"/>
</dbReference>
<accession>A0A2A6CPM8</accession>
<dbReference type="EnsemblMetazoa" id="PPA41635.1">
    <property type="protein sequence ID" value="PPA41635.1"/>
    <property type="gene ID" value="WBGene00280004"/>
</dbReference>
<proteinExistence type="predicted"/>
<dbReference type="AlphaFoldDB" id="A0A2A6CPM8"/>
<protein>
    <submittedName>
        <fullName evidence="1">Uncharacterized protein</fullName>
    </submittedName>
</protein>
<accession>A0A8R1UV67</accession>
<name>A0A2A6CPM8_PRIPA</name>
<gene>
    <name evidence="1" type="primary">WBGene00280004</name>
</gene>
<dbReference type="SMART" id="SM00473">
    <property type="entry name" value="PAN_AP"/>
    <property type="match status" value="3"/>
</dbReference>
<dbReference type="PROSITE" id="PS50948">
    <property type="entry name" value="PAN"/>
    <property type="match status" value="3"/>
</dbReference>
<dbReference type="Pfam" id="PF00024">
    <property type="entry name" value="PAN_1"/>
    <property type="match status" value="3"/>
</dbReference>
<dbReference type="SUPFAM" id="SSF57414">
    <property type="entry name" value="Hairpin loop containing domain-like"/>
    <property type="match status" value="3"/>
</dbReference>
<dbReference type="GO" id="GO:0009653">
    <property type="term" value="P:anatomical structure morphogenesis"/>
    <property type="evidence" value="ECO:0000318"/>
    <property type="project" value="GO_Central"/>
</dbReference>
<dbReference type="Gene3D" id="3.50.4.10">
    <property type="entry name" value="Hepatocyte Growth Factor"/>
    <property type="match status" value="3"/>
</dbReference>
<dbReference type="InterPro" id="IPR052774">
    <property type="entry name" value="Celegans_DevNeuronal_Protein"/>
</dbReference>
<dbReference type="PANTHER" id="PTHR47327:SF11">
    <property type="entry name" value="PROTEIN CBG21204"/>
    <property type="match status" value="1"/>
</dbReference>
<sequence length="459" mass="52454">MYCKIVLFVCFFARGIRADEIGNTSEALEGEEERDGSISFMGNYGRSSKKEGNRVIENEWTEELGEAKHDGTISFMGNYGRSSRKEDNIVIEKEWQIALAGDPEETLFVAGLPDNSDECFSRFTNVIVVDTDPYKHSNGTSLPECKQQCIKLQQQFEACASFVYDNANQECDIFTQRGDVAPSWLRDFQSRDYFEPNFGVGCNIQHRLQPMTSTFRRDSQKKTPFILLEFNVDDKSVTKNIYFEHLAPQSATTEAVRGCTKCENGKVTRFTRIKGYELFESNDEIIEGATAEECIEQCDGDKIGESPLACRSFEFIQAFLPYMQGACAFSSEQAFPVGNGRLKRKMDAEYYEKLCVDERLARNCDKVFDRFPQMVLVAYAETVTDAPNFETCIERCIDSFDVYGYNCTSGMYYFEEKQLNCILNAESRWTKEALFADEFEEVVDYFEISCGARRKTGRD</sequence>
<reference evidence="2" key="1">
    <citation type="journal article" date="2008" name="Nat. Genet.">
        <title>The Pristionchus pacificus genome provides a unique perspective on nematode lifestyle and parasitism.</title>
        <authorList>
            <person name="Dieterich C."/>
            <person name="Clifton S.W."/>
            <person name="Schuster L.N."/>
            <person name="Chinwalla A."/>
            <person name="Delehaunty K."/>
            <person name="Dinkelacker I."/>
            <person name="Fulton L."/>
            <person name="Fulton R."/>
            <person name="Godfrey J."/>
            <person name="Minx P."/>
            <person name="Mitreva M."/>
            <person name="Roeseler W."/>
            <person name="Tian H."/>
            <person name="Witte H."/>
            <person name="Yang S.P."/>
            <person name="Wilson R.K."/>
            <person name="Sommer R.J."/>
        </authorList>
    </citation>
    <scope>NUCLEOTIDE SEQUENCE [LARGE SCALE GENOMIC DNA]</scope>
    <source>
        <strain evidence="2">PS312</strain>
    </source>
</reference>
<evidence type="ECO:0000313" key="1">
    <source>
        <dbReference type="EnsemblMetazoa" id="PPA41635.1"/>
    </source>
</evidence>
<organism evidence="1 2">
    <name type="scientific">Pristionchus pacificus</name>
    <name type="common">Parasitic nematode worm</name>
    <dbReference type="NCBI Taxonomy" id="54126"/>
    <lineage>
        <taxon>Eukaryota</taxon>
        <taxon>Metazoa</taxon>
        <taxon>Ecdysozoa</taxon>
        <taxon>Nematoda</taxon>
        <taxon>Chromadorea</taxon>
        <taxon>Rhabditida</taxon>
        <taxon>Rhabditina</taxon>
        <taxon>Diplogasteromorpha</taxon>
        <taxon>Diplogasteroidea</taxon>
        <taxon>Neodiplogasteridae</taxon>
        <taxon>Pristionchus</taxon>
    </lineage>
</organism>
<dbReference type="InterPro" id="IPR003609">
    <property type="entry name" value="Pan_app"/>
</dbReference>
<keyword evidence="2" id="KW-1185">Reference proteome</keyword>
<dbReference type="PANTHER" id="PTHR47327">
    <property type="entry name" value="FI18240P1-RELATED"/>
    <property type="match status" value="1"/>
</dbReference>
<reference evidence="1" key="2">
    <citation type="submission" date="2022-06" db="UniProtKB">
        <authorList>
            <consortium name="EnsemblMetazoa"/>
        </authorList>
    </citation>
    <scope>IDENTIFICATION</scope>
    <source>
        <strain evidence="1">PS312</strain>
    </source>
</reference>
<evidence type="ECO:0000313" key="2">
    <source>
        <dbReference type="Proteomes" id="UP000005239"/>
    </source>
</evidence>
<dbReference type="Proteomes" id="UP000005239">
    <property type="component" value="Unassembled WGS sequence"/>
</dbReference>